<dbReference type="GO" id="GO:0031505">
    <property type="term" value="P:fungal-type cell wall organization"/>
    <property type="evidence" value="ECO:0007669"/>
    <property type="project" value="TreeGrafter"/>
</dbReference>
<dbReference type="GO" id="GO:0005886">
    <property type="term" value="C:plasma membrane"/>
    <property type="evidence" value="ECO:0007669"/>
    <property type="project" value="UniProtKB-SubCell"/>
</dbReference>
<dbReference type="AlphaFoldDB" id="A0A1Q3AAR2"/>
<evidence type="ECO:0000256" key="6">
    <source>
        <dbReference type="ARBA" id="ARBA00022729"/>
    </source>
</evidence>
<keyword evidence="7 12" id="KW-0472">Membrane</keyword>
<keyword evidence="11" id="KW-0961">Cell wall biogenesis/degradation</keyword>
<evidence type="ECO:0000256" key="1">
    <source>
        <dbReference type="ARBA" id="ARBA00004196"/>
    </source>
</evidence>
<dbReference type="EMBL" id="BDGX01000035">
    <property type="protein sequence ID" value="GAV52839.1"/>
    <property type="molecule type" value="Genomic_DNA"/>
</dbReference>
<keyword evidence="9" id="KW-0325">Glycoprotein</keyword>
<gene>
    <name evidence="13" type="ORF">ZYGR_0AI01210</name>
</gene>
<evidence type="ECO:0000313" key="13">
    <source>
        <dbReference type="EMBL" id="GAV52839.1"/>
    </source>
</evidence>
<dbReference type="GO" id="GO:0098552">
    <property type="term" value="C:side of membrane"/>
    <property type="evidence" value="ECO:0007669"/>
    <property type="project" value="UniProtKB-KW"/>
</dbReference>
<dbReference type="PANTHER" id="PTHR31468:SF14">
    <property type="entry name" value="1,3-BETA-GLUCANOSYLTRANSFERASE GAS4"/>
    <property type="match status" value="1"/>
</dbReference>
<keyword evidence="5 12" id="KW-0808">Transferase</keyword>
<evidence type="ECO:0000256" key="7">
    <source>
        <dbReference type="ARBA" id="ARBA00023136"/>
    </source>
</evidence>
<evidence type="ECO:0000256" key="3">
    <source>
        <dbReference type="ARBA" id="ARBA00007528"/>
    </source>
</evidence>
<keyword evidence="10 12" id="KW-0449">Lipoprotein</keyword>
<dbReference type="InterPro" id="IPR017853">
    <property type="entry name" value="GH"/>
</dbReference>
<evidence type="ECO:0000256" key="2">
    <source>
        <dbReference type="ARBA" id="ARBA00004589"/>
    </source>
</evidence>
<reference evidence="13 14" key="1">
    <citation type="submission" date="2016-08" db="EMBL/GenBank/DDBJ databases">
        <title>Draft genome sequence of allopolyploid Zygosaccharomyces rouxii.</title>
        <authorList>
            <person name="Watanabe J."/>
            <person name="Uehara K."/>
            <person name="Mogi Y."/>
            <person name="Tsukioka Y."/>
        </authorList>
    </citation>
    <scope>NUCLEOTIDE SEQUENCE [LARGE SCALE GENOMIC DNA]</scope>
    <source>
        <strain evidence="13 14">NBRC 110957</strain>
    </source>
</reference>
<dbReference type="Pfam" id="PF03198">
    <property type="entry name" value="Glyco_hydro_72"/>
    <property type="match status" value="1"/>
</dbReference>
<evidence type="ECO:0000256" key="4">
    <source>
        <dbReference type="ARBA" id="ARBA00022622"/>
    </source>
</evidence>
<dbReference type="Proteomes" id="UP000187013">
    <property type="component" value="Unassembled WGS sequence"/>
</dbReference>
<dbReference type="GO" id="GO:0042124">
    <property type="term" value="F:1,3-beta-glucanosyltransferase activity"/>
    <property type="evidence" value="ECO:0007669"/>
    <property type="project" value="TreeGrafter"/>
</dbReference>
<protein>
    <recommendedName>
        <fullName evidence="12">1,3-beta-glucanosyltransferase</fullName>
        <ecNumber evidence="12">2.4.1.-</ecNumber>
    </recommendedName>
</protein>
<evidence type="ECO:0000256" key="10">
    <source>
        <dbReference type="ARBA" id="ARBA00023288"/>
    </source>
</evidence>
<comment type="subcellular location">
    <subcellularLocation>
        <location evidence="1">Cell envelope</location>
    </subcellularLocation>
    <subcellularLocation>
        <location evidence="12">Cell membrane</location>
        <topology evidence="12">Lipid-anchor</topology>
        <topology evidence="12">GPI-anchor</topology>
    </subcellularLocation>
    <subcellularLocation>
        <location evidence="2">Membrane</location>
        <topology evidence="2">Lipid-anchor</topology>
        <topology evidence="2">GPI-anchor</topology>
    </subcellularLocation>
</comment>
<evidence type="ECO:0000313" key="14">
    <source>
        <dbReference type="Proteomes" id="UP000187013"/>
    </source>
</evidence>
<dbReference type="OrthoDB" id="421038at2759"/>
<dbReference type="FunFam" id="3.20.20.80:FF:000032">
    <property type="entry name" value="1,3-beta-glucanosyltransferase"/>
    <property type="match status" value="1"/>
</dbReference>
<evidence type="ECO:0000256" key="12">
    <source>
        <dbReference type="RuleBase" id="RU361209"/>
    </source>
</evidence>
<dbReference type="EC" id="2.4.1.-" evidence="12"/>
<evidence type="ECO:0000256" key="9">
    <source>
        <dbReference type="ARBA" id="ARBA00023180"/>
    </source>
</evidence>
<comment type="function">
    <text evidence="12">Splits internally a 1,3-beta-glucan molecule and transfers the newly generated reducing end (the donor) to the non-reducing end of another 1,3-beta-glucan molecule (the acceptor) forming a 1,3-beta linkage, resulting in the elongation of 1,3-beta-glucan chains in the cell wall.</text>
</comment>
<dbReference type="InterPro" id="IPR004886">
    <property type="entry name" value="Glucanosyltransferase"/>
</dbReference>
<dbReference type="GO" id="GO:0009277">
    <property type="term" value="C:fungal-type cell wall"/>
    <property type="evidence" value="ECO:0007669"/>
    <property type="project" value="UniProtKB-ARBA"/>
</dbReference>
<evidence type="ECO:0000256" key="5">
    <source>
        <dbReference type="ARBA" id="ARBA00022679"/>
    </source>
</evidence>
<evidence type="ECO:0000256" key="11">
    <source>
        <dbReference type="ARBA" id="ARBA00023316"/>
    </source>
</evidence>
<comment type="caution">
    <text evidence="13">The sequence shown here is derived from an EMBL/GenBank/DDBJ whole genome shotgun (WGS) entry which is preliminary data.</text>
</comment>
<organism evidence="13 14">
    <name type="scientific">Zygosaccharomyces rouxii</name>
    <dbReference type="NCBI Taxonomy" id="4956"/>
    <lineage>
        <taxon>Eukaryota</taxon>
        <taxon>Fungi</taxon>
        <taxon>Dikarya</taxon>
        <taxon>Ascomycota</taxon>
        <taxon>Saccharomycotina</taxon>
        <taxon>Saccharomycetes</taxon>
        <taxon>Saccharomycetales</taxon>
        <taxon>Saccharomycetaceae</taxon>
        <taxon>Zygosaccharomyces</taxon>
    </lineage>
</organism>
<keyword evidence="6" id="KW-0732">Signal</keyword>
<sequence length="497" mass="56163">MEKNALNILLYVSRIDCKTKILKMGTLNLWRTLLLATYLELVCGYVSPIAINGKQFVDSITGEPFYIKGVDYQPGGSSEVTDDNDPLYDPAACARDIVLFQDLGINTIRIYSVNPDLNHDRCMSMLAVAGIYVILDVNSPLQNQHINRYEPWKTYNPMYLEHIFKIVEQFSYYNNTLGFFAGNEIINDKVSAQISPPYVKSVIGDMKTYIETHSPRTIPVGYSAADDLNYRIPLSSYLECAEEQSASLSVDFYGVNSYQWCGRQTMQTSGYDQLVDAYKNYTKPVFFSEFGCNKVLPRTFDEVRALFSEDMFTTFSGGLVYEFSQEDNNYGLVEINADGSVKVLDDFESLKRHYKTIMLPNSNQVSSAIAKDRKINQQAYEDQTPACRDRYENLNINAKVTKGLASSLIKAGVEVEKGGYVDLTPDDLQCTLQIVDNSGDPWKGDTEIKAVRDLKPYLANPKHVKNDKQRKNGSNNLKAPLWPLLAFILFNGMLQMV</sequence>
<keyword evidence="8" id="KW-1015">Disulfide bond</keyword>
<name>A0A1Q3AAR2_ZYGRO</name>
<comment type="similarity">
    <text evidence="3 12">Belongs to the glycosyl hydrolase 72 family.</text>
</comment>
<evidence type="ECO:0000256" key="8">
    <source>
        <dbReference type="ARBA" id="ARBA00023157"/>
    </source>
</evidence>
<dbReference type="SUPFAM" id="SSF51445">
    <property type="entry name" value="(Trans)glycosidases"/>
    <property type="match status" value="1"/>
</dbReference>
<dbReference type="GO" id="GO:0071970">
    <property type="term" value="P:fungal-type cell wall (1-&gt;3)-beta-D-glucan biosynthetic process"/>
    <property type="evidence" value="ECO:0007669"/>
    <property type="project" value="TreeGrafter"/>
</dbReference>
<keyword evidence="4 12" id="KW-0336">GPI-anchor</keyword>
<proteinExistence type="inferred from homology"/>
<dbReference type="Gene3D" id="3.20.20.80">
    <property type="entry name" value="Glycosidases"/>
    <property type="match status" value="1"/>
</dbReference>
<dbReference type="PANTHER" id="PTHR31468">
    <property type="entry name" value="1,3-BETA-GLUCANOSYLTRANSFERASE GAS1"/>
    <property type="match status" value="1"/>
</dbReference>
<accession>A0A1Q3AAR2</accession>